<dbReference type="eggNOG" id="COG1807">
    <property type="taxonomic scope" value="Bacteria"/>
</dbReference>
<organism evidence="2 3">
    <name type="scientific">Legionella massiliensis</name>
    <dbReference type="NCBI Taxonomy" id="1034943"/>
    <lineage>
        <taxon>Bacteria</taxon>
        <taxon>Pseudomonadati</taxon>
        <taxon>Pseudomonadota</taxon>
        <taxon>Gammaproteobacteria</taxon>
        <taxon>Legionellales</taxon>
        <taxon>Legionellaceae</taxon>
        <taxon>Legionella</taxon>
    </lineage>
</organism>
<proteinExistence type="predicted"/>
<dbReference type="STRING" id="1034943.BN59_00776"/>
<keyword evidence="3" id="KW-1185">Reference proteome</keyword>
<sequence length="515" mass="59019">MNKSMRKRVQPRVILGFLLLVLCFAYLFIGQVSAVWPFTIDDMYIPLRYATHWYNGYGLSWNIAEPPVEGYSNFSFVLLARLALQWGFNPVLVLKGAGVIGLFATLVAIYKLTRFWLPPRFAFLPCLLALVYPGQIIWSVGGLETTVYQALICWAILLLLRGQGYTFHPCQPKNPSPLPFALAGLLFSIAGLTRPEAPVFMMMSLLLLGLDRPRPMSPNYLRGLFLFTGVIALAYLPYFFWRWHYFGYLFPNPVYCKGLSGVYPSLDIGYLQLAWPFACLAAIAIFRYKDRRFQFLWLPSLIYLILLFGSEPLSSFANRLFLLPFCLLLPLSILGLLIIIQRYYKDDDVINVAMYFAAFLVAFFFAQSISLTNYRQTAQNTLNDEHLRRALALWLKNHSSPTNKIMLSDVGLVPYLDSNPFIDSYCLNNVAMRKFPKKTMYLDFCESILSTKPEIIVLTSLLEGQDLLFSPPADACLSKKLATTGQYKLVKTMTSEIKVKQTSKRFYRYQIYVRR</sequence>
<name>A0A078KTY7_9GAMM</name>
<evidence type="ECO:0000313" key="2">
    <source>
        <dbReference type="EMBL" id="CDZ76506.1"/>
    </source>
</evidence>
<feature type="transmembrane region" description="Helical" evidence="1">
    <location>
        <begin position="268"/>
        <end position="288"/>
    </location>
</feature>
<evidence type="ECO:0000256" key="1">
    <source>
        <dbReference type="SAM" id="Phobius"/>
    </source>
</evidence>
<keyword evidence="1" id="KW-0812">Transmembrane</keyword>
<gene>
    <name evidence="2" type="ORF">BN59_00776</name>
</gene>
<keyword evidence="1" id="KW-0472">Membrane</keyword>
<dbReference type="AlphaFoldDB" id="A0A078KTY7"/>
<reference evidence="2 3" key="1">
    <citation type="submission" date="2014-06" db="EMBL/GenBank/DDBJ databases">
        <authorList>
            <person name="Urmite Genomes Urmite Genomes"/>
        </authorList>
    </citation>
    <scope>NUCLEOTIDE SEQUENCE [LARGE SCALE GENOMIC DNA]</scope>
</reference>
<feature type="transmembrane region" description="Helical" evidence="1">
    <location>
        <begin position="121"/>
        <end position="141"/>
    </location>
</feature>
<feature type="transmembrane region" description="Helical" evidence="1">
    <location>
        <begin position="86"/>
        <end position="109"/>
    </location>
</feature>
<evidence type="ECO:0008006" key="4">
    <source>
        <dbReference type="Google" id="ProtNLM"/>
    </source>
</evidence>
<evidence type="ECO:0000313" key="3">
    <source>
        <dbReference type="Proteomes" id="UP000044071"/>
    </source>
</evidence>
<accession>A0A078KTY7</accession>
<dbReference type="EMBL" id="CCSB01000001">
    <property type="protein sequence ID" value="CDZ76506.1"/>
    <property type="molecule type" value="Genomic_DNA"/>
</dbReference>
<protein>
    <recommendedName>
        <fullName evidence="4">Glycosyltransferase RgtA/B/C/D-like domain-containing protein</fullName>
    </recommendedName>
</protein>
<dbReference type="Proteomes" id="UP000044071">
    <property type="component" value="Unassembled WGS sequence"/>
</dbReference>
<feature type="transmembrane region" description="Helical" evidence="1">
    <location>
        <begin position="181"/>
        <end position="208"/>
    </location>
</feature>
<feature type="transmembrane region" description="Helical" evidence="1">
    <location>
        <begin position="295"/>
        <end position="314"/>
    </location>
</feature>
<feature type="transmembrane region" description="Helical" evidence="1">
    <location>
        <begin position="220"/>
        <end position="241"/>
    </location>
</feature>
<feature type="transmembrane region" description="Helical" evidence="1">
    <location>
        <begin position="352"/>
        <end position="371"/>
    </location>
</feature>
<keyword evidence="1" id="KW-1133">Transmembrane helix</keyword>
<feature type="transmembrane region" description="Helical" evidence="1">
    <location>
        <begin position="320"/>
        <end position="340"/>
    </location>
</feature>